<sequence length="77" mass="8179">MRAKTSRPSSSVPKKYIPNGGRSAIANWVEAVVIGALNLSTKRTVAGSNIWLHSVNALPANAVIDNKINKISPSIAR</sequence>
<evidence type="ECO:0000313" key="2">
    <source>
        <dbReference type="Proteomes" id="UP000236724"/>
    </source>
</evidence>
<accession>A0A1H6F9Q3</accession>
<reference evidence="1 2" key="1">
    <citation type="submission" date="2016-10" db="EMBL/GenBank/DDBJ databases">
        <authorList>
            <person name="de Groot N.N."/>
        </authorList>
    </citation>
    <scope>NUCLEOTIDE SEQUENCE [LARGE SCALE GENOMIC DNA]</scope>
    <source>
        <strain evidence="1">MBHS1</strain>
    </source>
</reference>
<name>A0A1H6F9Q3_9GAMM</name>
<protein>
    <submittedName>
        <fullName evidence="1">Uncharacterized protein</fullName>
    </submittedName>
</protein>
<evidence type="ECO:0000313" key="1">
    <source>
        <dbReference type="EMBL" id="SEH06343.1"/>
    </source>
</evidence>
<organism evidence="1 2">
    <name type="scientific">Candidatus Venteria ishoeyi</name>
    <dbReference type="NCBI Taxonomy" id="1899563"/>
    <lineage>
        <taxon>Bacteria</taxon>
        <taxon>Pseudomonadati</taxon>
        <taxon>Pseudomonadota</taxon>
        <taxon>Gammaproteobacteria</taxon>
        <taxon>Thiotrichales</taxon>
        <taxon>Thiotrichaceae</taxon>
        <taxon>Venteria</taxon>
    </lineage>
</organism>
<dbReference type="AlphaFoldDB" id="A0A1H6F9Q3"/>
<dbReference type="Proteomes" id="UP000236724">
    <property type="component" value="Unassembled WGS sequence"/>
</dbReference>
<keyword evidence="2" id="KW-1185">Reference proteome</keyword>
<proteinExistence type="predicted"/>
<dbReference type="EMBL" id="FMSV02000473">
    <property type="protein sequence ID" value="SEH06343.1"/>
    <property type="molecule type" value="Genomic_DNA"/>
</dbReference>
<gene>
    <name evidence="1" type="ORF">MBHS_02201</name>
</gene>